<dbReference type="GeneID" id="103632151"/>
<organism evidence="1">
    <name type="scientific">Zea mays</name>
    <name type="common">Maize</name>
    <dbReference type="NCBI Taxonomy" id="4577"/>
    <lineage>
        <taxon>Eukaryota</taxon>
        <taxon>Viridiplantae</taxon>
        <taxon>Streptophyta</taxon>
        <taxon>Embryophyta</taxon>
        <taxon>Tracheophyta</taxon>
        <taxon>Spermatophyta</taxon>
        <taxon>Magnoliopsida</taxon>
        <taxon>Liliopsida</taxon>
        <taxon>Poales</taxon>
        <taxon>Poaceae</taxon>
        <taxon>PACMAD clade</taxon>
        <taxon>Panicoideae</taxon>
        <taxon>Andropogonodae</taxon>
        <taxon>Andropogoneae</taxon>
        <taxon>Tripsacinae</taxon>
        <taxon>Zea</taxon>
    </lineage>
</organism>
<reference evidence="1" key="1">
    <citation type="journal article" date="2009" name="Plant Mol. Biol.">
        <title>Insights into corn genes derived from large-scale cDNA sequencing.</title>
        <authorList>
            <person name="Alexandrov N.N."/>
            <person name="Brover V.V."/>
            <person name="Freidin S."/>
            <person name="Troukhan M.E."/>
            <person name="Tatarinova T.V."/>
            <person name="Zhang H."/>
            <person name="Swaller T.J."/>
            <person name="Lu Y.P."/>
            <person name="Bouck J."/>
            <person name="Flavell R.B."/>
            <person name="Feldmann K.A."/>
        </authorList>
    </citation>
    <scope>NUCLEOTIDE SEQUENCE</scope>
</reference>
<dbReference type="AlphaFoldDB" id="B6SNQ5"/>
<protein>
    <submittedName>
        <fullName evidence="1">Uncharacterized protein</fullName>
    </submittedName>
</protein>
<accession>B6SNQ5</accession>
<sequence>MAKIRRRLSRSCGARSLFLIEFPEEDEIQEVVSKKEFAPVPIQQVDGAI</sequence>
<dbReference type="KEGG" id="zma:103632151"/>
<dbReference type="RefSeq" id="XP_020396278.1">
    <property type="nucleotide sequence ID" value="XM_020540689.2"/>
</dbReference>
<name>B6SNQ5_MAIZE</name>
<dbReference type="RefSeq" id="XP_020396277.1">
    <property type="nucleotide sequence ID" value="XM_020540688.2"/>
</dbReference>
<dbReference type="RefSeq" id="NP_001316417.1">
    <property type="nucleotide sequence ID" value="NM_001329488.1"/>
</dbReference>
<dbReference type="EMBL" id="EU954370">
    <property type="protein sequence ID" value="ACG26488.1"/>
    <property type="molecule type" value="mRNA"/>
</dbReference>
<proteinExistence type="evidence at transcript level"/>
<evidence type="ECO:0000313" key="1">
    <source>
        <dbReference type="EMBL" id="ACG26488.1"/>
    </source>
</evidence>